<feature type="compositionally biased region" description="Low complexity" evidence="1">
    <location>
        <begin position="48"/>
        <end position="73"/>
    </location>
</feature>
<gene>
    <name evidence="2" type="primary">mp41</name>
</gene>
<sequence length="133" mass="14391">MLTYKGMNCGPLTGRRIFWYYSTQSTAQHSTAQHSTAQHSTAQHNTAHHSTPQHSTAQHTTAHHSTPQHTTAHYSTGFTNGRLIGSGFLNVGQFGLEVILLARNLSKTPPHSLPLALLETLGHTLSSVAQGTL</sequence>
<reference evidence="2" key="1">
    <citation type="journal article" date="1994" name="Brain Res. Mol. Brain Res.">
        <title>Molecular cloning of a gene under control of the circadian clock and light in the rodent SCN.</title>
        <authorList>
            <person name="Ishida N."/>
            <person name="Matsui M."/>
            <person name="Nishimatsu S."/>
            <person name="Murakami K."/>
            <person name="Mitsui Y."/>
        </authorList>
    </citation>
    <scope>NUCLEOTIDE SEQUENCE</scope>
</reference>
<name>Q64094_9MURI</name>
<organism evidence="2">
    <name type="scientific">Mus sp</name>
    <dbReference type="NCBI Taxonomy" id="10095"/>
    <lineage>
        <taxon>Eukaryota</taxon>
        <taxon>Metazoa</taxon>
        <taxon>Chordata</taxon>
        <taxon>Craniata</taxon>
        <taxon>Vertebrata</taxon>
        <taxon>Euteleostomi</taxon>
        <taxon>Mammalia</taxon>
        <taxon>Eutheria</taxon>
        <taxon>Euarchontoglires</taxon>
        <taxon>Glires</taxon>
        <taxon>Rodentia</taxon>
        <taxon>Myomorpha</taxon>
        <taxon>Muroidea</taxon>
        <taxon>Muridae</taxon>
        <taxon>Murinae</taxon>
        <taxon>Mus</taxon>
    </lineage>
</organism>
<dbReference type="AlphaFoldDB" id="Q64094"/>
<proteinExistence type="evidence at transcript level"/>
<dbReference type="EMBL" id="S76755">
    <property type="protein sequence ID" value="AAB33378.1"/>
    <property type="molecule type" value="mRNA"/>
</dbReference>
<feature type="region of interest" description="Disordered" evidence="1">
    <location>
        <begin position="30"/>
        <end position="74"/>
    </location>
</feature>
<evidence type="ECO:0000313" key="2">
    <source>
        <dbReference type="EMBL" id="AAB33378.1"/>
    </source>
</evidence>
<evidence type="ECO:0000256" key="1">
    <source>
        <dbReference type="SAM" id="MobiDB-lite"/>
    </source>
</evidence>
<feature type="compositionally biased region" description="Polar residues" evidence="1">
    <location>
        <begin position="30"/>
        <end position="45"/>
    </location>
</feature>
<protein>
    <submittedName>
        <fullName evidence="2">Mp41</fullName>
    </submittedName>
</protein>
<accession>Q64094</accession>